<dbReference type="InterPro" id="IPR029476">
    <property type="entry name" value="DNase_NucA_NucB"/>
</dbReference>
<name>A0AAW0DJI7_9AGAR</name>
<keyword evidence="4" id="KW-1185">Reference proteome</keyword>
<evidence type="ECO:0000313" key="4">
    <source>
        <dbReference type="Proteomes" id="UP001383192"/>
    </source>
</evidence>
<dbReference type="AlphaFoldDB" id="A0AAW0DJI7"/>
<proteinExistence type="predicted"/>
<feature type="domain" description="Deoxyribonuclease NucA/NucB" evidence="2">
    <location>
        <begin position="36"/>
        <end position="141"/>
    </location>
</feature>
<dbReference type="Pfam" id="PF14040">
    <property type="entry name" value="DNase_NucA_NucB"/>
    <property type="match status" value="1"/>
</dbReference>
<evidence type="ECO:0000313" key="3">
    <source>
        <dbReference type="EMBL" id="KAK7050824.1"/>
    </source>
</evidence>
<keyword evidence="1" id="KW-0732">Signal</keyword>
<protein>
    <recommendedName>
        <fullName evidence="2">Deoxyribonuclease NucA/NucB domain-containing protein</fullName>
    </recommendedName>
</protein>
<feature type="signal peptide" evidence="1">
    <location>
        <begin position="1"/>
        <end position="19"/>
    </location>
</feature>
<reference evidence="3 4" key="1">
    <citation type="submission" date="2024-01" db="EMBL/GenBank/DDBJ databases">
        <title>A draft genome for a cacao thread blight-causing isolate of Paramarasmius palmivorus.</title>
        <authorList>
            <person name="Baruah I.K."/>
            <person name="Bukari Y."/>
            <person name="Amoako-Attah I."/>
            <person name="Meinhardt L.W."/>
            <person name="Bailey B.A."/>
            <person name="Cohen S.P."/>
        </authorList>
    </citation>
    <scope>NUCLEOTIDE SEQUENCE [LARGE SCALE GENOMIC DNA]</scope>
    <source>
        <strain evidence="3 4">GH-12</strain>
    </source>
</reference>
<dbReference type="Proteomes" id="UP001383192">
    <property type="component" value="Unassembled WGS sequence"/>
</dbReference>
<accession>A0AAW0DJI7</accession>
<gene>
    <name evidence="3" type="ORF">VNI00_004935</name>
</gene>
<dbReference type="EMBL" id="JAYKXP010000014">
    <property type="protein sequence ID" value="KAK7050824.1"/>
    <property type="molecule type" value="Genomic_DNA"/>
</dbReference>
<evidence type="ECO:0000256" key="1">
    <source>
        <dbReference type="SAM" id="SignalP"/>
    </source>
</evidence>
<feature type="chain" id="PRO_5043339885" description="Deoxyribonuclease NucA/NucB domain-containing protein" evidence="1">
    <location>
        <begin position="20"/>
        <end position="275"/>
    </location>
</feature>
<sequence>MLSLRTLAYLTIVVLNVSALPVTFDCNAMPETCNNMCYAMNRGVYNPMHFDSNPANRAGRRTAAGCKPNPNRCQNNPPTALRITCDEYPFASTHGTGMGGWYTGTGATTRCVSRAECSSQGGTLSAFYQSFGRVDGTLVQVMMINTGAATPYCLNPALAPDANFQTGIAPPNRRDIDGFATGGRPPSRRNSNATLYEYKTAANRTMLSISGPIDIGTKVFVPNLEWQNHPKVNGLLGVDADGDEDVCDDNAARVVAASMLEVDELGEFDQIVERV</sequence>
<evidence type="ECO:0000259" key="2">
    <source>
        <dbReference type="Pfam" id="PF14040"/>
    </source>
</evidence>
<comment type="caution">
    <text evidence="3">The sequence shown here is derived from an EMBL/GenBank/DDBJ whole genome shotgun (WGS) entry which is preliminary data.</text>
</comment>
<organism evidence="3 4">
    <name type="scientific">Paramarasmius palmivorus</name>
    <dbReference type="NCBI Taxonomy" id="297713"/>
    <lineage>
        <taxon>Eukaryota</taxon>
        <taxon>Fungi</taxon>
        <taxon>Dikarya</taxon>
        <taxon>Basidiomycota</taxon>
        <taxon>Agaricomycotina</taxon>
        <taxon>Agaricomycetes</taxon>
        <taxon>Agaricomycetidae</taxon>
        <taxon>Agaricales</taxon>
        <taxon>Marasmiineae</taxon>
        <taxon>Marasmiaceae</taxon>
        <taxon>Paramarasmius</taxon>
    </lineage>
</organism>